<reference evidence="1 2" key="1">
    <citation type="submission" date="2016-07" db="EMBL/GenBank/DDBJ databases">
        <title>Pervasive Adenine N6-methylation of Active Genes in Fungi.</title>
        <authorList>
            <consortium name="DOE Joint Genome Institute"/>
            <person name="Mondo S.J."/>
            <person name="Dannebaum R.O."/>
            <person name="Kuo R.C."/>
            <person name="Labutti K."/>
            <person name="Haridas S."/>
            <person name="Kuo A."/>
            <person name="Salamov A."/>
            <person name="Ahrendt S.R."/>
            <person name="Lipzen A."/>
            <person name="Sullivan W."/>
            <person name="Andreopoulos W.B."/>
            <person name="Clum A."/>
            <person name="Lindquist E."/>
            <person name="Daum C."/>
            <person name="Ramamoorthy G.K."/>
            <person name="Gryganskyi A."/>
            <person name="Culley D."/>
            <person name="Magnuson J.K."/>
            <person name="James T.Y."/>
            <person name="O'Malley M.A."/>
            <person name="Stajich J.E."/>
            <person name="Spatafora J.W."/>
            <person name="Visel A."/>
            <person name="Grigoriev I.V."/>
        </authorList>
    </citation>
    <scope>NUCLEOTIDE SEQUENCE [LARGE SCALE GENOMIC DNA]</scope>
    <source>
        <strain evidence="1 2">JEL800</strain>
    </source>
</reference>
<comment type="caution">
    <text evidence="1">The sequence shown here is derived from an EMBL/GenBank/DDBJ whole genome shotgun (WGS) entry which is preliminary data.</text>
</comment>
<name>A0A1Y2AIC4_9FUNG</name>
<evidence type="ECO:0000313" key="1">
    <source>
        <dbReference type="EMBL" id="ORY22266.1"/>
    </source>
</evidence>
<keyword evidence="2" id="KW-1185">Reference proteome</keyword>
<dbReference type="Proteomes" id="UP000193642">
    <property type="component" value="Unassembled WGS sequence"/>
</dbReference>
<sequence>MGAQSSKTARRSSQPLCTVRRHPRRQARLFGAIQLQPQLRLLLLQPQQPIQQQQSDSPEIDAATKENFHKMNCQSKQRKWEADFKKVKPGSRSFVLLTSSAYRSAQDNEMLSILRSRKAAAVKANAQLPSINKERLMLLISKSIFGSGSRFPKSMLIELIRLSKVYGAVTVRAKVVWIRQMRLDENGNYRHHVGER</sequence>
<protein>
    <submittedName>
        <fullName evidence="1">Uncharacterized protein</fullName>
    </submittedName>
</protein>
<proteinExistence type="predicted"/>
<evidence type="ECO:0000313" key="2">
    <source>
        <dbReference type="Proteomes" id="UP000193642"/>
    </source>
</evidence>
<dbReference type="AlphaFoldDB" id="A0A1Y2AIC4"/>
<organism evidence="1 2">
    <name type="scientific">Rhizoclosmatium globosum</name>
    <dbReference type="NCBI Taxonomy" id="329046"/>
    <lineage>
        <taxon>Eukaryota</taxon>
        <taxon>Fungi</taxon>
        <taxon>Fungi incertae sedis</taxon>
        <taxon>Chytridiomycota</taxon>
        <taxon>Chytridiomycota incertae sedis</taxon>
        <taxon>Chytridiomycetes</taxon>
        <taxon>Chytridiales</taxon>
        <taxon>Chytriomycetaceae</taxon>
        <taxon>Rhizoclosmatium</taxon>
    </lineage>
</organism>
<accession>A0A1Y2AIC4</accession>
<gene>
    <name evidence="1" type="ORF">BCR33DRAFT_163610</name>
</gene>
<dbReference type="OrthoDB" id="2132737at2759"/>
<dbReference type="EMBL" id="MCGO01000183">
    <property type="protein sequence ID" value="ORY22266.1"/>
    <property type="molecule type" value="Genomic_DNA"/>
</dbReference>